<comment type="caution">
    <text evidence="1">The sequence shown here is derived from an EMBL/GenBank/DDBJ whole genome shotgun (WGS) entry which is preliminary data.</text>
</comment>
<dbReference type="GO" id="GO:0046677">
    <property type="term" value="P:response to antibiotic"/>
    <property type="evidence" value="ECO:0007669"/>
    <property type="project" value="InterPro"/>
</dbReference>
<dbReference type="SUPFAM" id="SSF159501">
    <property type="entry name" value="EreA/ChaN-like"/>
    <property type="match status" value="1"/>
</dbReference>
<gene>
    <name evidence="1" type="ORF">D7X32_33725</name>
</gene>
<dbReference type="InterPro" id="IPR007815">
    <property type="entry name" value="Emycin_Estase"/>
</dbReference>
<evidence type="ECO:0000313" key="1">
    <source>
        <dbReference type="EMBL" id="RKG97128.1"/>
    </source>
</evidence>
<dbReference type="RefSeq" id="WP_120606682.1">
    <property type="nucleotide sequence ID" value="NZ_RAWE01000188.1"/>
</dbReference>
<dbReference type="EMBL" id="RAWE01000188">
    <property type="protein sequence ID" value="RKG97128.1"/>
    <property type="molecule type" value="Genomic_DNA"/>
</dbReference>
<dbReference type="PANTHER" id="PTHR31299:SF0">
    <property type="entry name" value="ESTERASE, PUTATIVE (AFU_ORTHOLOGUE AFUA_1G05850)-RELATED"/>
    <property type="match status" value="1"/>
</dbReference>
<organism evidence="1 2">
    <name type="scientific">Corallococcus carmarthensis</name>
    <dbReference type="NCBI Taxonomy" id="2316728"/>
    <lineage>
        <taxon>Bacteria</taxon>
        <taxon>Pseudomonadati</taxon>
        <taxon>Myxococcota</taxon>
        <taxon>Myxococcia</taxon>
        <taxon>Myxococcales</taxon>
        <taxon>Cystobacterineae</taxon>
        <taxon>Myxococcaceae</taxon>
        <taxon>Corallococcus</taxon>
    </lineage>
</organism>
<dbReference type="Gene3D" id="3.40.1660.10">
    <property type="entry name" value="EreA-like (biosynthetic domain)"/>
    <property type="match status" value="1"/>
</dbReference>
<accession>A0A3A8JQ54</accession>
<protein>
    <submittedName>
        <fullName evidence="1">Erythromycin esterase family protein</fullName>
    </submittedName>
</protein>
<dbReference type="PANTHER" id="PTHR31299">
    <property type="entry name" value="ESTERASE, PUTATIVE (AFU_ORTHOLOGUE AFUA_1G05850)-RELATED"/>
    <property type="match status" value="1"/>
</dbReference>
<keyword evidence="2" id="KW-1185">Reference proteome</keyword>
<reference evidence="2" key="1">
    <citation type="submission" date="2018-09" db="EMBL/GenBank/DDBJ databases">
        <authorList>
            <person name="Livingstone P.G."/>
            <person name="Whitworth D.E."/>
        </authorList>
    </citation>
    <scope>NUCLEOTIDE SEQUENCE [LARGE SCALE GENOMIC DNA]</scope>
    <source>
        <strain evidence="2">CA043D</strain>
    </source>
</reference>
<dbReference type="CDD" id="cd14728">
    <property type="entry name" value="Ere-like"/>
    <property type="match status" value="1"/>
</dbReference>
<proteinExistence type="predicted"/>
<dbReference type="Proteomes" id="UP000268313">
    <property type="component" value="Unassembled WGS sequence"/>
</dbReference>
<dbReference type="Gene3D" id="1.20.1440.30">
    <property type="entry name" value="Biosynthetic Protein domain"/>
    <property type="match status" value="1"/>
</dbReference>
<sequence>MATRDDALLVRAIAETVRPLQGTREDFGPLMDLVGDARCVLIGEATHGTHEFYRLRALLTRRLIEERGFSAVAVEADWPDAYRISRYVRAMGRDADAVESLSDFERFPAWMWRNADVLDFVGWLRTHNDHGSARDKAGFYGLDLYSLHASMGAVLKYLDRADPEAAKRARHRYACFEHFGEDPQDYGHATTLGLSPDCERQVIAQLRDLQRERESLLHRDGHMAEDAQFEAEQNARVVRNAEEYYRSMFHGRVSSWNLRDTHMADTLDALMAFLTRRSGDARIVVWAHNSHVGDARATDMGASGEVNLGQLTRQRHPGQVRLIGFSTYRGTVTAASNWGGAAERKRIRHGLPGSCESLFHEVGLPGFLLDLRELGEAAGALRERRLQRAIGVIYRPDTERMSHYFHTRLPAQFDAMLHIDDTRALEPLERTAGWERGEAPETYPTGL</sequence>
<dbReference type="InterPro" id="IPR014622">
    <property type="entry name" value="UCP036794_erythomycin"/>
</dbReference>
<dbReference type="OrthoDB" id="9810066at2"/>
<dbReference type="Pfam" id="PF05139">
    <property type="entry name" value="Erythro_esteras"/>
    <property type="match status" value="1"/>
</dbReference>
<name>A0A3A8JQ54_9BACT</name>
<dbReference type="AlphaFoldDB" id="A0A3A8JQ54"/>
<dbReference type="InterPro" id="IPR052036">
    <property type="entry name" value="Hydrolase/PRTase-associated"/>
</dbReference>
<evidence type="ECO:0000313" key="2">
    <source>
        <dbReference type="Proteomes" id="UP000268313"/>
    </source>
</evidence>
<dbReference type="Gene3D" id="3.30.1870.10">
    <property type="entry name" value="EreA-like, domain 2"/>
    <property type="match status" value="1"/>
</dbReference>
<dbReference type="PIRSF" id="PIRSF036794">
    <property type="entry name" value="UCP_erythr_ester"/>
    <property type="match status" value="1"/>
</dbReference>